<feature type="domain" description="RNA polymerase alpha subunit C-terminal" evidence="1">
    <location>
        <begin position="335"/>
        <end position="391"/>
    </location>
</feature>
<dbReference type="SUPFAM" id="SSF47789">
    <property type="entry name" value="C-terminal domain of RNA polymerase alpha subunit"/>
    <property type="match status" value="1"/>
</dbReference>
<dbReference type="Gene3D" id="1.10.150.20">
    <property type="entry name" value="5' to 3' exonuclease, C-terminal subdomain"/>
    <property type="match status" value="1"/>
</dbReference>
<name>A0A1F7GB89_9BACT</name>
<dbReference type="EMBL" id="MFZF01000023">
    <property type="protein sequence ID" value="OGK15872.1"/>
    <property type="molecule type" value="Genomic_DNA"/>
</dbReference>
<proteinExistence type="predicted"/>
<accession>A0A1F7GB89</accession>
<gene>
    <name evidence="2" type="ORF">A2690_04425</name>
</gene>
<comment type="caution">
    <text evidence="2">The sequence shown here is derived from an EMBL/GenBank/DDBJ whole genome shotgun (WGS) entry which is preliminary data.</text>
</comment>
<sequence>MIEQKVGDPMPAPDRIVLGRELFPENSLWRQFFSEGADPYTLTGRRRPADIFTQPVNQAIRIKLKPLSELQNRGINTIGELLAADPESLGTRLVDATGVSLARYMNNLAVTQEARFVRTLFGWHGIREVDLPYPSAVTPDKEDELVEAVQRALGAISPDEADFIDGKWGFSRGFGATTSQMTKDTGLHYNTITSRQIRACEKLLKTSGEILRRFIQYPADSVANVHLSRYGNDLPYGIEDVELDEDAWFFGVLERARVIYLSSYSGEDPKYKINPVSFFAAPATTISDAYVNVVLEHLEEAQLDAVWAQNEQERQLEAKLANLHESTDLEMNVLRQLAQTSVNDLGLTPRSRNCLRRAGIRTITDLIKQIDTLLHIRNFGEQSYRETIFALDEYISNLNKD</sequence>
<dbReference type="AlphaFoldDB" id="A0A1F7GB89"/>
<dbReference type="GO" id="GO:0006351">
    <property type="term" value="P:DNA-templated transcription"/>
    <property type="evidence" value="ECO:0007669"/>
    <property type="project" value="InterPro"/>
</dbReference>
<evidence type="ECO:0000313" key="3">
    <source>
        <dbReference type="Proteomes" id="UP000178372"/>
    </source>
</evidence>
<dbReference type="InterPro" id="IPR011260">
    <property type="entry name" value="RNAP_asu_C"/>
</dbReference>
<reference evidence="2 3" key="1">
    <citation type="journal article" date="2016" name="Nat. Commun.">
        <title>Thousands of microbial genomes shed light on interconnected biogeochemical processes in an aquifer system.</title>
        <authorList>
            <person name="Anantharaman K."/>
            <person name="Brown C.T."/>
            <person name="Hug L.A."/>
            <person name="Sharon I."/>
            <person name="Castelle C.J."/>
            <person name="Probst A.J."/>
            <person name="Thomas B.C."/>
            <person name="Singh A."/>
            <person name="Wilkins M.J."/>
            <person name="Karaoz U."/>
            <person name="Brodie E.L."/>
            <person name="Williams K.H."/>
            <person name="Hubbard S.S."/>
            <person name="Banfield J.F."/>
        </authorList>
    </citation>
    <scope>NUCLEOTIDE SEQUENCE [LARGE SCALE GENOMIC DNA]</scope>
</reference>
<organism evidence="2 3">
    <name type="scientific">Candidatus Roizmanbacteria bacterium RIFCSPHIGHO2_01_FULL_39_12b</name>
    <dbReference type="NCBI Taxonomy" id="1802030"/>
    <lineage>
        <taxon>Bacteria</taxon>
        <taxon>Candidatus Roizmaniibacteriota</taxon>
    </lineage>
</organism>
<dbReference type="Pfam" id="PF03118">
    <property type="entry name" value="RNA_pol_A_CTD"/>
    <property type="match status" value="1"/>
</dbReference>
<protein>
    <recommendedName>
        <fullName evidence="1">RNA polymerase alpha subunit C-terminal domain-containing protein</fullName>
    </recommendedName>
</protein>
<dbReference type="GO" id="GO:0003899">
    <property type="term" value="F:DNA-directed RNA polymerase activity"/>
    <property type="evidence" value="ECO:0007669"/>
    <property type="project" value="InterPro"/>
</dbReference>
<evidence type="ECO:0000259" key="1">
    <source>
        <dbReference type="Pfam" id="PF03118"/>
    </source>
</evidence>
<evidence type="ECO:0000313" key="2">
    <source>
        <dbReference type="EMBL" id="OGK15872.1"/>
    </source>
</evidence>
<dbReference type="Proteomes" id="UP000178372">
    <property type="component" value="Unassembled WGS sequence"/>
</dbReference>
<dbReference type="GO" id="GO:0003677">
    <property type="term" value="F:DNA binding"/>
    <property type="evidence" value="ECO:0007669"/>
    <property type="project" value="InterPro"/>
</dbReference>